<dbReference type="Pfam" id="PF24681">
    <property type="entry name" value="Kelch_KLHDC2_KLHL20_DRC7"/>
    <property type="match status" value="1"/>
</dbReference>
<feature type="region of interest" description="Disordered" evidence="3">
    <location>
        <begin position="775"/>
        <end position="819"/>
    </location>
</feature>
<feature type="compositionally biased region" description="Low complexity" evidence="3">
    <location>
        <begin position="877"/>
        <end position="889"/>
    </location>
</feature>
<reference evidence="5" key="1">
    <citation type="journal article" date="2020" name="Fungal Divers.">
        <title>Resolving the Mortierellaceae phylogeny through synthesis of multi-gene phylogenetics and phylogenomics.</title>
        <authorList>
            <person name="Vandepol N."/>
            <person name="Liber J."/>
            <person name="Desiro A."/>
            <person name="Na H."/>
            <person name="Kennedy M."/>
            <person name="Barry K."/>
            <person name="Grigoriev I.V."/>
            <person name="Miller A.N."/>
            <person name="O'Donnell K."/>
            <person name="Stajich J.E."/>
            <person name="Bonito G."/>
        </authorList>
    </citation>
    <scope>NUCLEOTIDE SEQUENCE</scope>
    <source>
        <strain evidence="5">CK1249</strain>
    </source>
</reference>
<comment type="caution">
    <text evidence="5">The sequence shown here is derived from an EMBL/GenBank/DDBJ whole genome shotgun (WGS) entry which is preliminary data.</text>
</comment>
<dbReference type="Proteomes" id="UP000738359">
    <property type="component" value="Unassembled WGS sequence"/>
</dbReference>
<dbReference type="Gene3D" id="3.30.710.10">
    <property type="entry name" value="Potassium Channel Kv1.1, Chain A"/>
    <property type="match status" value="1"/>
</dbReference>
<dbReference type="OrthoDB" id="10001928at2759"/>
<dbReference type="InterPro" id="IPR015915">
    <property type="entry name" value="Kelch-typ_b-propeller"/>
</dbReference>
<feature type="domain" description="BTB" evidence="4">
    <location>
        <begin position="610"/>
        <end position="676"/>
    </location>
</feature>
<dbReference type="PROSITE" id="PS50097">
    <property type="entry name" value="BTB"/>
    <property type="match status" value="1"/>
</dbReference>
<feature type="region of interest" description="Disordered" evidence="3">
    <location>
        <begin position="836"/>
        <end position="889"/>
    </location>
</feature>
<evidence type="ECO:0000256" key="1">
    <source>
        <dbReference type="ARBA" id="ARBA00022441"/>
    </source>
</evidence>
<feature type="compositionally biased region" description="Low complexity" evidence="3">
    <location>
        <begin position="1026"/>
        <end position="1037"/>
    </location>
</feature>
<dbReference type="GO" id="GO:0045454">
    <property type="term" value="P:cell redox homeostasis"/>
    <property type="evidence" value="ECO:0007669"/>
    <property type="project" value="TreeGrafter"/>
</dbReference>
<feature type="compositionally biased region" description="Pro residues" evidence="3">
    <location>
        <begin position="783"/>
        <end position="794"/>
    </location>
</feature>
<dbReference type="GO" id="GO:0005739">
    <property type="term" value="C:mitochondrion"/>
    <property type="evidence" value="ECO:0007669"/>
    <property type="project" value="TreeGrafter"/>
</dbReference>
<feature type="compositionally biased region" description="Polar residues" evidence="3">
    <location>
        <begin position="802"/>
        <end position="811"/>
    </location>
</feature>
<organism evidence="5 6">
    <name type="scientific">Mortierella alpina</name>
    <name type="common">Oleaginous fungus</name>
    <name type="synonym">Mortierella renispora</name>
    <dbReference type="NCBI Taxonomy" id="64518"/>
    <lineage>
        <taxon>Eukaryota</taxon>
        <taxon>Fungi</taxon>
        <taxon>Fungi incertae sedis</taxon>
        <taxon>Mucoromycota</taxon>
        <taxon>Mortierellomycotina</taxon>
        <taxon>Mortierellomycetes</taxon>
        <taxon>Mortierellales</taxon>
        <taxon>Mortierellaceae</taxon>
        <taxon>Mortierella</taxon>
    </lineage>
</organism>
<dbReference type="PANTHER" id="PTHR43503">
    <property type="entry name" value="MCG48959-RELATED"/>
    <property type="match status" value="1"/>
</dbReference>
<gene>
    <name evidence="5" type="ORF">BGZ70_001688</name>
</gene>
<evidence type="ECO:0000256" key="3">
    <source>
        <dbReference type="SAM" id="MobiDB-lite"/>
    </source>
</evidence>
<feature type="region of interest" description="Disordered" evidence="3">
    <location>
        <begin position="1005"/>
        <end position="1069"/>
    </location>
</feature>
<name>A0A9P6M518_MORAP</name>
<protein>
    <recommendedName>
        <fullName evidence="4">BTB domain-containing protein</fullName>
    </recommendedName>
</protein>
<feature type="region of interest" description="Disordered" evidence="3">
    <location>
        <begin position="366"/>
        <end position="400"/>
    </location>
</feature>
<keyword evidence="2" id="KW-0677">Repeat</keyword>
<feature type="region of interest" description="Disordered" evidence="3">
    <location>
        <begin position="199"/>
        <end position="225"/>
    </location>
</feature>
<evidence type="ECO:0000313" key="6">
    <source>
        <dbReference type="Proteomes" id="UP000738359"/>
    </source>
</evidence>
<dbReference type="InterPro" id="IPR000210">
    <property type="entry name" value="BTB/POZ_dom"/>
</dbReference>
<dbReference type="EMBL" id="JAAAHY010000139">
    <property type="protein sequence ID" value="KAF9966653.1"/>
    <property type="molecule type" value="Genomic_DNA"/>
</dbReference>
<dbReference type="InterPro" id="IPR011333">
    <property type="entry name" value="SKP1/BTB/POZ_sf"/>
</dbReference>
<feature type="compositionally biased region" description="Basic and acidic residues" evidence="3">
    <location>
        <begin position="1038"/>
        <end position="1047"/>
    </location>
</feature>
<evidence type="ECO:0000256" key="2">
    <source>
        <dbReference type="ARBA" id="ARBA00022737"/>
    </source>
</evidence>
<evidence type="ECO:0000313" key="5">
    <source>
        <dbReference type="EMBL" id="KAF9966653.1"/>
    </source>
</evidence>
<dbReference type="SUPFAM" id="SSF54695">
    <property type="entry name" value="POZ domain"/>
    <property type="match status" value="1"/>
</dbReference>
<feature type="compositionally biased region" description="Low complexity" evidence="3">
    <location>
        <begin position="132"/>
        <end position="145"/>
    </location>
</feature>
<dbReference type="GO" id="GO:0005829">
    <property type="term" value="C:cytosol"/>
    <property type="evidence" value="ECO:0007669"/>
    <property type="project" value="TreeGrafter"/>
</dbReference>
<dbReference type="Gene3D" id="2.120.10.80">
    <property type="entry name" value="Kelch-type beta propeller"/>
    <property type="match status" value="2"/>
</dbReference>
<feature type="compositionally biased region" description="Polar residues" evidence="3">
    <location>
        <begin position="366"/>
        <end position="396"/>
    </location>
</feature>
<sequence length="1069" mass="115654">MTVVAASRRAPQAGLASSNAVFQIDTSPVHLKSMQHQMPYPQQPMPPSLPTQVSTKALAMTSSATKGAPPPPLMGSALVLVNDSALHCFGGRLENRELTNCHYVLDLGTHSWEAIHPAPILPTEPSTDGNETASSAASTPGSSGAISDTHAYLSLSLTTDPVNTSGSLSGEVSVPPPPRYFHTLNAFGTSLILFGGMGNVQSSTESEQDSSEESGEAQQKSTSSTTMAAMNDIHVFDILSQRWQQKHPSVNVHTPKPRWAHMATILDHYLVVIGGTDTAKAYVEDACVLDLHTWEWVASIQSIGQCGSYRTIAATGPSKQSSASAAPSSPSFPSSKISWPSTDSGPIDAMASISMVLSGRINTSTSTSLASQDGDSTANNTSAEITTSSPANSSGKHSGRLVSGELTPAFKTGKEVPSIYLYSNYNFQNLQRDFKVITPHYTHLTSATAAEFIAPSSGPTPPPSFSLVEKTQALSMMGHELPPGLRFPQGHVYQNQLILTGTLIIPGKAPTLAIYSFNLTVYKWERLATDSTLETGSWTRTLLHPATGALLIFGHFGANAETDYANRIQHLDHMIRIDLQAYGLYERPIPSLPTSAQELGQDLLANPSLSDMHVVSATGTLFGASSTMLAARWPEFSSLLLSPPYVTPLILVLPVPDEVVPIFLQYLYTGAVPSTIAAGIADYLLILAKRYDLKGLYALTMDILHQSIHLNPIRIYSSALMAGELGLQARAVGMALSQQAALNASPQYLAGAAEGRDLPPTPTSTNGFRRVSIALTRGSSTRFPPPSTKAPLPPSSHRRGASIQSRDSVSTDGGLVGEGLLQQYNGGQRIMPTMAQEDEDRQGPLFLSSPDPRQRKTRAAPLAPHSASDAQYQNAYPSPLSPSFQQHPFSSQSLSGVVGLDDYPHEDRTLQAKMRLQMQMQHELDPQQQQKYQRQLQEEYMQQQQLLFEQQHMKEQEMMVMEQHRLQQQRYVQRQQKLKQQQKEQEVPNPVAVLGALDYHFGGFKQPPAPSKIRATNDGVQYDYMGSGKSSGTSKGSSSRDKKEKGLFNKMKPPKPTISGADLMKSAGF</sequence>
<accession>A0A9P6M518</accession>
<dbReference type="PANTHER" id="PTHR43503:SF2">
    <property type="entry name" value="NEGATIVE REGULATOR OF SPORULATION MDS3-RELATED"/>
    <property type="match status" value="1"/>
</dbReference>
<keyword evidence="6" id="KW-1185">Reference proteome</keyword>
<proteinExistence type="predicted"/>
<feature type="compositionally biased region" description="Acidic residues" evidence="3">
    <location>
        <begin position="206"/>
        <end position="215"/>
    </location>
</feature>
<feature type="region of interest" description="Disordered" evidence="3">
    <location>
        <begin position="118"/>
        <end position="145"/>
    </location>
</feature>
<keyword evidence="1" id="KW-0880">Kelch repeat</keyword>
<feature type="region of interest" description="Disordered" evidence="3">
    <location>
        <begin position="318"/>
        <end position="340"/>
    </location>
</feature>
<evidence type="ECO:0000259" key="4">
    <source>
        <dbReference type="PROSITE" id="PS50097"/>
    </source>
</evidence>
<dbReference type="AlphaFoldDB" id="A0A9P6M518"/>
<dbReference type="Pfam" id="PF00651">
    <property type="entry name" value="BTB"/>
    <property type="match status" value="1"/>
</dbReference>
<dbReference type="SUPFAM" id="SSF117281">
    <property type="entry name" value="Kelch motif"/>
    <property type="match status" value="1"/>
</dbReference>